<dbReference type="AlphaFoldDB" id="A0A4T0UJS9"/>
<organism evidence="1 2">
    <name type="scientific">Crenobacter intestini</name>
    <dbReference type="NCBI Taxonomy" id="2563443"/>
    <lineage>
        <taxon>Bacteria</taxon>
        <taxon>Pseudomonadati</taxon>
        <taxon>Pseudomonadota</taxon>
        <taxon>Betaproteobacteria</taxon>
        <taxon>Neisseriales</taxon>
        <taxon>Neisseriaceae</taxon>
        <taxon>Crenobacter</taxon>
    </lineage>
</organism>
<dbReference type="PANTHER" id="PTHR38778:SF1">
    <property type="entry name" value="CYTOPLASMIC PROTEIN"/>
    <property type="match status" value="1"/>
</dbReference>
<dbReference type="PANTHER" id="PTHR38778">
    <property type="entry name" value="CYTOPLASMIC PROTEIN-RELATED"/>
    <property type="match status" value="1"/>
</dbReference>
<dbReference type="EMBL" id="STGJ01000021">
    <property type="protein sequence ID" value="TIC78830.1"/>
    <property type="molecule type" value="Genomic_DNA"/>
</dbReference>
<dbReference type="OrthoDB" id="9114861at2"/>
<evidence type="ECO:0000313" key="2">
    <source>
        <dbReference type="Proteomes" id="UP000308891"/>
    </source>
</evidence>
<dbReference type="RefSeq" id="WP_136555491.1">
    <property type="nucleotide sequence ID" value="NZ_STGJ01000021.1"/>
</dbReference>
<proteinExistence type="predicted"/>
<gene>
    <name evidence="1" type="ORF">E5K04_14700</name>
</gene>
<protein>
    <submittedName>
        <fullName evidence="1">DUF469 family protein</fullName>
    </submittedName>
</protein>
<reference evidence="1 2" key="1">
    <citation type="submission" date="2019-04" db="EMBL/GenBank/DDBJ databases">
        <title>Crenobacter sp. nov.</title>
        <authorList>
            <person name="Shi S."/>
        </authorList>
    </citation>
    <scope>NUCLEOTIDE SEQUENCE [LARGE SCALE GENOMIC DNA]</scope>
    <source>
        <strain evidence="1 2">GY 70310</strain>
    </source>
</reference>
<evidence type="ECO:0000313" key="1">
    <source>
        <dbReference type="EMBL" id="TIC78830.1"/>
    </source>
</evidence>
<dbReference type="GO" id="GO:0005829">
    <property type="term" value="C:cytosol"/>
    <property type="evidence" value="ECO:0007669"/>
    <property type="project" value="TreeGrafter"/>
</dbReference>
<name>A0A4T0UJS9_9NEIS</name>
<dbReference type="InterPro" id="IPR007416">
    <property type="entry name" value="YggL_50S_bp"/>
</dbReference>
<comment type="caution">
    <text evidence="1">The sequence shown here is derived from an EMBL/GenBank/DDBJ whole genome shotgun (WGS) entry which is preliminary data.</text>
</comment>
<dbReference type="Pfam" id="PF04320">
    <property type="entry name" value="YggL_50S_bp"/>
    <property type="match status" value="1"/>
</dbReference>
<dbReference type="Proteomes" id="UP000308891">
    <property type="component" value="Unassembled WGS sequence"/>
</dbReference>
<keyword evidence="2" id="KW-1185">Reference proteome</keyword>
<accession>A0A4T0UJS9</accession>
<sequence length="122" mass="13636">MHNPNSKQRLKRLSPRQRKKMKVGEFTELGFSLLVTLKPQLAADAQDALLDAWLEAVDAEGVSFGGHFGGDEVQRFEGIVFPVGRTKVTAEMRAALIAWLNARDEVDAVDADELADLWNIEW</sequence>